<comment type="subcellular location">
    <subcellularLocation>
        <location evidence="1">Cell membrane</location>
        <topology evidence="1">Multi-pass membrane protein</topology>
    </subcellularLocation>
</comment>
<dbReference type="AlphaFoldDB" id="A0A0G4B470"/>
<evidence type="ECO:0000259" key="7">
    <source>
        <dbReference type="Pfam" id="PF13396"/>
    </source>
</evidence>
<reference evidence="8 9" key="1">
    <citation type="journal article" date="2015" name="Nature">
        <title>rRNA introns, odd ribosomes, and small enigmatic genomes across a large radiation of phyla.</title>
        <authorList>
            <person name="Brown C.T."/>
            <person name="Hug L.A."/>
            <person name="Thomas B.C."/>
            <person name="Sharon I."/>
            <person name="Castelle C.J."/>
            <person name="Singh A."/>
            <person name="Wilkins M.J."/>
            <person name="Williams K.H."/>
            <person name="Banfield J.F."/>
        </authorList>
    </citation>
    <scope>NUCLEOTIDE SEQUENCE [LARGE SCALE GENOMIC DNA]</scope>
</reference>
<dbReference type="EMBL" id="CP011213">
    <property type="protein sequence ID" value="AKM82679.1"/>
    <property type="molecule type" value="Genomic_DNA"/>
</dbReference>
<evidence type="ECO:0000256" key="1">
    <source>
        <dbReference type="ARBA" id="ARBA00004651"/>
    </source>
</evidence>
<gene>
    <name evidence="8" type="ORF">UT28_C0001G0902</name>
</gene>
<accession>A0A0G4B470</accession>
<keyword evidence="5 6" id="KW-0472">Membrane</keyword>
<keyword evidence="4 6" id="KW-1133">Transmembrane helix</keyword>
<evidence type="ECO:0000313" key="8">
    <source>
        <dbReference type="EMBL" id="AKM82679.1"/>
    </source>
</evidence>
<dbReference type="STRING" id="1618337.UT28_C0001G0902"/>
<feature type="domain" description="Cardiolipin synthase N-terminal" evidence="7">
    <location>
        <begin position="54"/>
        <end position="101"/>
    </location>
</feature>
<evidence type="ECO:0000256" key="3">
    <source>
        <dbReference type="ARBA" id="ARBA00022692"/>
    </source>
</evidence>
<dbReference type="InterPro" id="IPR027379">
    <property type="entry name" value="CLS_N"/>
</dbReference>
<dbReference type="KEGG" id="bbgw:UT28_C0001G0902"/>
<evidence type="ECO:0000256" key="2">
    <source>
        <dbReference type="ARBA" id="ARBA00022475"/>
    </source>
</evidence>
<organism evidence="8 9">
    <name type="scientific">Berkelbacteria bacterium GW2011_GWE1_39_12</name>
    <dbReference type="NCBI Taxonomy" id="1618337"/>
    <lineage>
        <taxon>Bacteria</taxon>
        <taxon>Candidatus Berkelbacteria</taxon>
    </lineage>
</organism>
<evidence type="ECO:0000256" key="4">
    <source>
        <dbReference type="ARBA" id="ARBA00022989"/>
    </source>
</evidence>
<keyword evidence="3 6" id="KW-0812">Transmembrane</keyword>
<proteinExistence type="predicted"/>
<dbReference type="GO" id="GO:0005886">
    <property type="term" value="C:plasma membrane"/>
    <property type="evidence" value="ECO:0007669"/>
    <property type="project" value="UniProtKB-SubCell"/>
</dbReference>
<dbReference type="Proteomes" id="UP000035648">
    <property type="component" value="Chromosome"/>
</dbReference>
<name>A0A0G4B470_9BACT</name>
<keyword evidence="2" id="KW-1003">Cell membrane</keyword>
<evidence type="ECO:0000256" key="5">
    <source>
        <dbReference type="ARBA" id="ARBA00023136"/>
    </source>
</evidence>
<feature type="transmembrane region" description="Helical" evidence="6">
    <location>
        <begin position="41"/>
        <end position="64"/>
    </location>
</feature>
<evidence type="ECO:0000256" key="6">
    <source>
        <dbReference type="SAM" id="Phobius"/>
    </source>
</evidence>
<dbReference type="Pfam" id="PF13396">
    <property type="entry name" value="PLDc_N"/>
    <property type="match status" value="1"/>
</dbReference>
<feature type="transmembrane region" description="Helical" evidence="6">
    <location>
        <begin position="76"/>
        <end position="99"/>
    </location>
</feature>
<protein>
    <recommendedName>
        <fullName evidence="7">Cardiolipin synthase N-terminal domain-containing protein</fullName>
    </recommendedName>
</protein>
<evidence type="ECO:0000313" key="9">
    <source>
        <dbReference type="Proteomes" id="UP000035648"/>
    </source>
</evidence>
<sequence>MSSILLAQATDTVDWGTTTTAADTAADTAVAATGLAVFGGFFIVMMVIGLASLAIWIWALVDVIKRQFTNPSDKTLWMVLVIAGAFVLGPILPIVYLIVGRKKGTIPGGSSPAAPQQ</sequence>